<evidence type="ECO:0000256" key="1">
    <source>
        <dbReference type="ARBA" id="ARBA00004519"/>
    </source>
</evidence>
<sequence>MQAPTEGQTHHQSDPHMRPFFLLPVMALCLLVLPVLAQPSPPSGGSTSITTGVLQLEQQAVPLTLTLSGQALAEKDANIRPLVDGVITDILYTAGTTVSKGQPLFQIEQDTYQTALEVAEANLASAQAALPVAEENLKRYEQLAGTGVTQASVDSARSDYGQAKASVAAAKADLRTAQINLQRTTIVSPLAGRSETAQVSIGDLVTAGQSDVLTTVTQLNPIFVDLTEASSRMLATRGRIDSGEITPGDQIDARLVLQNGRAYAAEGELVSMGQKVSSTTGTVSIRLKFDNSSRLILPGMFVRANITIGSIEGYLIPQLAAKPQPDGSIVVWTLDEDKNARRLTLTPAGTYNNAWIVSQQLSGVVPLLVDNVDNLKDGTMVQATPVNINPQGVVVAGEQPSTEAASEGPSKSSAL</sequence>
<accession>A0AAV3UA87</accession>
<dbReference type="InterPro" id="IPR058626">
    <property type="entry name" value="MdtA-like_b-barrel"/>
</dbReference>
<comment type="subcellular location">
    <subcellularLocation>
        <location evidence="1">Cell inner membrane</location>
        <topology evidence="1">Lipid-anchor</topology>
    </subcellularLocation>
</comment>
<evidence type="ECO:0000313" key="8">
    <source>
        <dbReference type="Proteomes" id="UP001409585"/>
    </source>
</evidence>
<dbReference type="InterPro" id="IPR058624">
    <property type="entry name" value="MdtA-like_HH"/>
</dbReference>
<dbReference type="InterPro" id="IPR058625">
    <property type="entry name" value="MdtA-like_BSH"/>
</dbReference>
<name>A0AAV3UA87_9ALTE</name>
<evidence type="ECO:0000259" key="6">
    <source>
        <dbReference type="Pfam" id="PF25944"/>
    </source>
</evidence>
<keyword evidence="3" id="KW-0175">Coiled coil</keyword>
<dbReference type="Gene3D" id="2.40.30.170">
    <property type="match status" value="1"/>
</dbReference>
<feature type="domain" description="Multidrug resistance protein MdtA-like alpha-helical hairpin" evidence="4">
    <location>
        <begin position="116"/>
        <end position="183"/>
    </location>
</feature>
<dbReference type="Pfam" id="PF25944">
    <property type="entry name" value="Beta-barrel_RND"/>
    <property type="match status" value="1"/>
</dbReference>
<dbReference type="Gene3D" id="2.40.420.20">
    <property type="match status" value="1"/>
</dbReference>
<dbReference type="InterPro" id="IPR006143">
    <property type="entry name" value="RND_pump_MFP"/>
</dbReference>
<dbReference type="GO" id="GO:0030313">
    <property type="term" value="C:cell envelope"/>
    <property type="evidence" value="ECO:0007669"/>
    <property type="project" value="UniProtKB-SubCell"/>
</dbReference>
<evidence type="ECO:0000313" key="7">
    <source>
        <dbReference type="EMBL" id="GAA4960350.1"/>
    </source>
</evidence>
<protein>
    <submittedName>
        <fullName evidence="7">Efflux RND transporter periplasmic adaptor subunit</fullName>
    </submittedName>
</protein>
<evidence type="ECO:0000256" key="3">
    <source>
        <dbReference type="SAM" id="Coils"/>
    </source>
</evidence>
<evidence type="ECO:0000259" key="4">
    <source>
        <dbReference type="Pfam" id="PF25876"/>
    </source>
</evidence>
<dbReference type="GO" id="GO:0015562">
    <property type="term" value="F:efflux transmembrane transporter activity"/>
    <property type="evidence" value="ECO:0007669"/>
    <property type="project" value="InterPro"/>
</dbReference>
<organism evidence="7 8">
    <name type="scientific">Halioxenophilus aromaticivorans</name>
    <dbReference type="NCBI Taxonomy" id="1306992"/>
    <lineage>
        <taxon>Bacteria</taxon>
        <taxon>Pseudomonadati</taxon>
        <taxon>Pseudomonadota</taxon>
        <taxon>Gammaproteobacteria</taxon>
        <taxon>Alteromonadales</taxon>
        <taxon>Alteromonadaceae</taxon>
        <taxon>Halioxenophilus</taxon>
    </lineage>
</organism>
<dbReference type="Pfam" id="PF25876">
    <property type="entry name" value="HH_MFP_RND"/>
    <property type="match status" value="1"/>
</dbReference>
<comment type="caution">
    <text evidence="7">The sequence shown here is derived from an EMBL/GenBank/DDBJ whole genome shotgun (WGS) entry which is preliminary data.</text>
</comment>
<dbReference type="Pfam" id="PF25917">
    <property type="entry name" value="BSH_RND"/>
    <property type="match status" value="1"/>
</dbReference>
<dbReference type="AlphaFoldDB" id="A0AAV3UA87"/>
<dbReference type="GO" id="GO:0046677">
    <property type="term" value="P:response to antibiotic"/>
    <property type="evidence" value="ECO:0007669"/>
    <property type="project" value="TreeGrafter"/>
</dbReference>
<feature type="coiled-coil region" evidence="3">
    <location>
        <begin position="116"/>
        <end position="143"/>
    </location>
</feature>
<dbReference type="GO" id="GO:0005886">
    <property type="term" value="C:plasma membrane"/>
    <property type="evidence" value="ECO:0007669"/>
    <property type="project" value="TreeGrafter"/>
</dbReference>
<evidence type="ECO:0000259" key="5">
    <source>
        <dbReference type="Pfam" id="PF25917"/>
    </source>
</evidence>
<reference evidence="8" key="1">
    <citation type="journal article" date="2019" name="Int. J. Syst. Evol. Microbiol.">
        <title>The Global Catalogue of Microorganisms (GCM) 10K type strain sequencing project: providing services to taxonomists for standard genome sequencing and annotation.</title>
        <authorList>
            <consortium name="The Broad Institute Genomics Platform"/>
            <consortium name="The Broad Institute Genome Sequencing Center for Infectious Disease"/>
            <person name="Wu L."/>
            <person name="Ma J."/>
        </authorList>
    </citation>
    <scope>NUCLEOTIDE SEQUENCE [LARGE SCALE GENOMIC DNA]</scope>
    <source>
        <strain evidence="8">JCM 19134</strain>
    </source>
</reference>
<keyword evidence="8" id="KW-1185">Reference proteome</keyword>
<proteinExistence type="inferred from homology"/>
<feature type="domain" description="Multidrug resistance protein MdtA-like barrel-sandwich hybrid" evidence="5">
    <location>
        <begin position="77"/>
        <end position="216"/>
    </location>
</feature>
<dbReference type="Gene3D" id="2.40.50.100">
    <property type="match status" value="1"/>
</dbReference>
<evidence type="ECO:0000256" key="2">
    <source>
        <dbReference type="ARBA" id="ARBA00009477"/>
    </source>
</evidence>
<dbReference type="Gene3D" id="1.10.287.470">
    <property type="entry name" value="Helix hairpin bin"/>
    <property type="match status" value="1"/>
</dbReference>
<dbReference type="SUPFAM" id="SSF111369">
    <property type="entry name" value="HlyD-like secretion proteins"/>
    <property type="match status" value="1"/>
</dbReference>
<dbReference type="PANTHER" id="PTHR30158:SF3">
    <property type="entry name" value="MULTIDRUG EFFLUX PUMP SUBUNIT ACRA-RELATED"/>
    <property type="match status" value="1"/>
</dbReference>
<dbReference type="Proteomes" id="UP001409585">
    <property type="component" value="Unassembled WGS sequence"/>
</dbReference>
<gene>
    <name evidence="7" type="ORF">GCM10025791_47040</name>
</gene>
<comment type="similarity">
    <text evidence="2">Belongs to the membrane fusion protein (MFP) (TC 8.A.1) family.</text>
</comment>
<dbReference type="EMBL" id="BAABLX010000079">
    <property type="protein sequence ID" value="GAA4960350.1"/>
    <property type="molecule type" value="Genomic_DNA"/>
</dbReference>
<dbReference type="PANTHER" id="PTHR30158">
    <property type="entry name" value="ACRA/E-RELATED COMPONENT OF DRUG EFFLUX TRANSPORTER"/>
    <property type="match status" value="1"/>
</dbReference>
<dbReference type="NCBIfam" id="TIGR01730">
    <property type="entry name" value="RND_mfp"/>
    <property type="match status" value="1"/>
</dbReference>
<feature type="domain" description="Multidrug resistance protein MdtA-like beta-barrel" evidence="6">
    <location>
        <begin position="221"/>
        <end position="309"/>
    </location>
</feature>